<dbReference type="GO" id="GO:0016491">
    <property type="term" value="F:oxidoreductase activity"/>
    <property type="evidence" value="ECO:0007669"/>
    <property type="project" value="UniProtKB-KW"/>
</dbReference>
<dbReference type="OrthoDB" id="9801699at2"/>
<evidence type="ECO:0000313" key="3">
    <source>
        <dbReference type="EMBL" id="KAB3531033.1"/>
    </source>
</evidence>
<reference evidence="3 4" key="1">
    <citation type="submission" date="2019-10" db="EMBL/GenBank/DDBJ databases">
        <title>Alkaliphilus serpentinus sp. nov. and Alkaliphilus pronyensis sp. nov., two novel anaerobic alkaliphilic species isolated from the serpentinized-hosted hydrothermal field of the Prony Bay (New Caledonia).</title>
        <authorList>
            <person name="Postec A."/>
        </authorList>
    </citation>
    <scope>NUCLEOTIDE SEQUENCE [LARGE SCALE GENOMIC DNA]</scope>
    <source>
        <strain evidence="3 4">LacV</strain>
    </source>
</reference>
<keyword evidence="4" id="KW-1185">Reference proteome</keyword>
<dbReference type="PANTHER" id="PTHR42949:SF3">
    <property type="entry name" value="ANAEROBIC GLYCEROL-3-PHOSPHATE DEHYDROGENASE SUBUNIT B"/>
    <property type="match status" value="1"/>
</dbReference>
<protein>
    <submittedName>
        <fullName evidence="3">(2Fe-2S)-binding protein</fullName>
    </submittedName>
</protein>
<evidence type="ECO:0000259" key="2">
    <source>
        <dbReference type="Pfam" id="PF04324"/>
    </source>
</evidence>
<dbReference type="CDD" id="cd19946">
    <property type="entry name" value="GlpA-like_Fer2_BFD-like"/>
    <property type="match status" value="1"/>
</dbReference>
<feature type="domain" description="BFD-like [2Fe-2S]-binding" evidence="2">
    <location>
        <begin position="6"/>
        <end position="52"/>
    </location>
</feature>
<accession>A0A6I0F6E2</accession>
<evidence type="ECO:0000313" key="4">
    <source>
        <dbReference type="Proteomes" id="UP000432715"/>
    </source>
</evidence>
<sequence>MKESIIICRCSDLTQQDIRDLINEGYTTFDEIKRISRVGMGPCQGRTCLPLVLKEISIAIGIPMSDLSPGTFRPPVKSIKLEALTEEAIEGGESYLE</sequence>
<dbReference type="Proteomes" id="UP000432715">
    <property type="component" value="Unassembled WGS sequence"/>
</dbReference>
<organism evidence="3 4">
    <name type="scientific">Alkaliphilus pronyensis</name>
    <dbReference type="NCBI Taxonomy" id="1482732"/>
    <lineage>
        <taxon>Bacteria</taxon>
        <taxon>Bacillati</taxon>
        <taxon>Bacillota</taxon>
        <taxon>Clostridia</taxon>
        <taxon>Peptostreptococcales</taxon>
        <taxon>Natronincolaceae</taxon>
        <taxon>Alkaliphilus</taxon>
    </lineage>
</organism>
<proteinExistence type="predicted"/>
<dbReference type="InterPro" id="IPR051691">
    <property type="entry name" value="Metab_Enz_Cyan_OpOx_G3PDH"/>
</dbReference>
<dbReference type="Pfam" id="PF04324">
    <property type="entry name" value="Fer2_BFD"/>
    <property type="match status" value="1"/>
</dbReference>
<dbReference type="RefSeq" id="WP_151862094.1">
    <property type="nucleotide sequence ID" value="NZ_WBZC01000061.1"/>
</dbReference>
<dbReference type="InterPro" id="IPR007419">
    <property type="entry name" value="BFD-like_2Fe2S-bd_dom"/>
</dbReference>
<dbReference type="AlphaFoldDB" id="A0A6I0F6E2"/>
<keyword evidence="1" id="KW-0560">Oxidoreductase</keyword>
<dbReference type="InterPro" id="IPR041854">
    <property type="entry name" value="BFD-like_2Fe2S-bd_dom_sf"/>
</dbReference>
<dbReference type="Gene3D" id="1.10.10.1100">
    <property type="entry name" value="BFD-like [2Fe-2S]-binding domain"/>
    <property type="match status" value="1"/>
</dbReference>
<gene>
    <name evidence="3" type="ORF">F8154_13225</name>
</gene>
<dbReference type="EMBL" id="WBZC01000061">
    <property type="protein sequence ID" value="KAB3531033.1"/>
    <property type="molecule type" value="Genomic_DNA"/>
</dbReference>
<name>A0A6I0F6E2_9FIRM</name>
<evidence type="ECO:0000256" key="1">
    <source>
        <dbReference type="ARBA" id="ARBA00023002"/>
    </source>
</evidence>
<dbReference type="PANTHER" id="PTHR42949">
    <property type="entry name" value="ANAEROBIC GLYCEROL-3-PHOSPHATE DEHYDROGENASE SUBUNIT B"/>
    <property type="match status" value="1"/>
</dbReference>
<comment type="caution">
    <text evidence="3">The sequence shown here is derived from an EMBL/GenBank/DDBJ whole genome shotgun (WGS) entry which is preliminary data.</text>
</comment>